<accession>A0AAV7FEF8</accession>
<reference evidence="1 2" key="1">
    <citation type="submission" date="2021-07" db="EMBL/GenBank/DDBJ databases">
        <title>The Aristolochia fimbriata genome: insights into angiosperm evolution, floral development and chemical biosynthesis.</title>
        <authorList>
            <person name="Jiao Y."/>
        </authorList>
    </citation>
    <scope>NUCLEOTIDE SEQUENCE [LARGE SCALE GENOMIC DNA]</scope>
    <source>
        <strain evidence="1">IBCAS-2021</strain>
        <tissue evidence="1">Leaf</tissue>
    </source>
</reference>
<dbReference type="Proteomes" id="UP000825729">
    <property type="component" value="Unassembled WGS sequence"/>
</dbReference>
<dbReference type="EMBL" id="JAINDJ010000002">
    <property type="protein sequence ID" value="KAG9458221.1"/>
    <property type="molecule type" value="Genomic_DNA"/>
</dbReference>
<sequence length="128" mass="14505">MAIGQAPEGLIVVDGNENMKRNLGRKFSWKVRVKTQERFSLEAKQNRSLMGVLVRGKGWFRGLGDIPIDARLSSNCKLYQQMYPSFLQEEDQNTGGEWPEGVERNGGRLTEETGLFALKEAMIGEQKR</sequence>
<organism evidence="1 2">
    <name type="scientific">Aristolochia fimbriata</name>
    <name type="common">White veined hardy Dutchman's pipe vine</name>
    <dbReference type="NCBI Taxonomy" id="158543"/>
    <lineage>
        <taxon>Eukaryota</taxon>
        <taxon>Viridiplantae</taxon>
        <taxon>Streptophyta</taxon>
        <taxon>Embryophyta</taxon>
        <taxon>Tracheophyta</taxon>
        <taxon>Spermatophyta</taxon>
        <taxon>Magnoliopsida</taxon>
        <taxon>Magnoliidae</taxon>
        <taxon>Piperales</taxon>
        <taxon>Aristolochiaceae</taxon>
        <taxon>Aristolochia</taxon>
    </lineage>
</organism>
<dbReference type="AlphaFoldDB" id="A0AAV7FEF8"/>
<comment type="caution">
    <text evidence="1">The sequence shown here is derived from an EMBL/GenBank/DDBJ whole genome shotgun (WGS) entry which is preliminary data.</text>
</comment>
<keyword evidence="2" id="KW-1185">Reference proteome</keyword>
<protein>
    <submittedName>
        <fullName evidence="1">Uncharacterized protein</fullName>
    </submittedName>
</protein>
<proteinExistence type="predicted"/>
<evidence type="ECO:0000313" key="2">
    <source>
        <dbReference type="Proteomes" id="UP000825729"/>
    </source>
</evidence>
<evidence type="ECO:0000313" key="1">
    <source>
        <dbReference type="EMBL" id="KAG9458221.1"/>
    </source>
</evidence>
<gene>
    <name evidence="1" type="ORF">H6P81_002729</name>
</gene>
<name>A0AAV7FEF8_ARIFI</name>